<accession>A0AAN9PFG4</accession>
<dbReference type="Proteomes" id="UP001359559">
    <property type="component" value="Unassembled WGS sequence"/>
</dbReference>
<sequence>MNTVQGLLLPLANATFLKVTTDTDNTHNSFQLWCIIIVPFIFRLISRALQKSFKLGFVDRRYMLSESKSFA</sequence>
<keyword evidence="1" id="KW-0812">Transmembrane</keyword>
<proteinExistence type="predicted"/>
<reference evidence="2 3" key="1">
    <citation type="submission" date="2024-01" db="EMBL/GenBank/DDBJ databases">
        <title>The genomes of 5 underutilized Papilionoideae crops provide insights into root nodulation and disease resistance.</title>
        <authorList>
            <person name="Yuan L."/>
        </authorList>
    </citation>
    <scope>NUCLEOTIDE SEQUENCE [LARGE SCALE GENOMIC DNA]</scope>
    <source>
        <strain evidence="2">LY-2023</strain>
        <tissue evidence="2">Leaf</tissue>
    </source>
</reference>
<evidence type="ECO:0000313" key="2">
    <source>
        <dbReference type="EMBL" id="KAK7295157.1"/>
    </source>
</evidence>
<dbReference type="AlphaFoldDB" id="A0AAN9PFG4"/>
<keyword evidence="1" id="KW-0472">Membrane</keyword>
<evidence type="ECO:0000256" key="1">
    <source>
        <dbReference type="SAM" id="Phobius"/>
    </source>
</evidence>
<dbReference type="EMBL" id="JAYKXN010000004">
    <property type="protein sequence ID" value="KAK7295157.1"/>
    <property type="molecule type" value="Genomic_DNA"/>
</dbReference>
<evidence type="ECO:0000313" key="3">
    <source>
        <dbReference type="Proteomes" id="UP001359559"/>
    </source>
</evidence>
<keyword evidence="3" id="KW-1185">Reference proteome</keyword>
<comment type="caution">
    <text evidence="2">The sequence shown here is derived from an EMBL/GenBank/DDBJ whole genome shotgun (WGS) entry which is preliminary data.</text>
</comment>
<feature type="transmembrane region" description="Helical" evidence="1">
    <location>
        <begin position="30"/>
        <end position="46"/>
    </location>
</feature>
<keyword evidence="1" id="KW-1133">Transmembrane helix</keyword>
<gene>
    <name evidence="2" type="ORF">RJT34_18062</name>
</gene>
<protein>
    <submittedName>
        <fullName evidence="2">Uncharacterized protein</fullName>
    </submittedName>
</protein>
<organism evidence="2 3">
    <name type="scientific">Clitoria ternatea</name>
    <name type="common">Butterfly pea</name>
    <dbReference type="NCBI Taxonomy" id="43366"/>
    <lineage>
        <taxon>Eukaryota</taxon>
        <taxon>Viridiplantae</taxon>
        <taxon>Streptophyta</taxon>
        <taxon>Embryophyta</taxon>
        <taxon>Tracheophyta</taxon>
        <taxon>Spermatophyta</taxon>
        <taxon>Magnoliopsida</taxon>
        <taxon>eudicotyledons</taxon>
        <taxon>Gunneridae</taxon>
        <taxon>Pentapetalae</taxon>
        <taxon>rosids</taxon>
        <taxon>fabids</taxon>
        <taxon>Fabales</taxon>
        <taxon>Fabaceae</taxon>
        <taxon>Papilionoideae</taxon>
        <taxon>50 kb inversion clade</taxon>
        <taxon>NPAAA clade</taxon>
        <taxon>indigoferoid/millettioid clade</taxon>
        <taxon>Phaseoleae</taxon>
        <taxon>Clitoria</taxon>
    </lineage>
</organism>
<name>A0AAN9PFG4_CLITE</name>